<dbReference type="EMBL" id="QGKX02000996">
    <property type="protein sequence ID" value="KAF3556181.1"/>
    <property type="molecule type" value="Genomic_DNA"/>
</dbReference>
<feature type="compositionally biased region" description="Polar residues" evidence="1">
    <location>
        <begin position="36"/>
        <end position="75"/>
    </location>
</feature>
<organism evidence="2 3">
    <name type="scientific">Brassica cretica</name>
    <name type="common">Mustard</name>
    <dbReference type="NCBI Taxonomy" id="69181"/>
    <lineage>
        <taxon>Eukaryota</taxon>
        <taxon>Viridiplantae</taxon>
        <taxon>Streptophyta</taxon>
        <taxon>Embryophyta</taxon>
        <taxon>Tracheophyta</taxon>
        <taxon>Spermatophyta</taxon>
        <taxon>Magnoliopsida</taxon>
        <taxon>eudicotyledons</taxon>
        <taxon>Gunneridae</taxon>
        <taxon>Pentapetalae</taxon>
        <taxon>rosids</taxon>
        <taxon>malvids</taxon>
        <taxon>Brassicales</taxon>
        <taxon>Brassicaceae</taxon>
        <taxon>Brassiceae</taxon>
        <taxon>Brassica</taxon>
    </lineage>
</organism>
<evidence type="ECO:0000313" key="3">
    <source>
        <dbReference type="Proteomes" id="UP000712600"/>
    </source>
</evidence>
<accession>A0A8S9R4A4</accession>
<feature type="compositionally biased region" description="Polar residues" evidence="1">
    <location>
        <begin position="1"/>
        <end position="19"/>
    </location>
</feature>
<evidence type="ECO:0000313" key="2">
    <source>
        <dbReference type="EMBL" id="KAF3556181.1"/>
    </source>
</evidence>
<evidence type="ECO:0000256" key="1">
    <source>
        <dbReference type="SAM" id="MobiDB-lite"/>
    </source>
</evidence>
<dbReference type="AlphaFoldDB" id="A0A8S9R4A4"/>
<feature type="compositionally biased region" description="Basic and acidic residues" evidence="1">
    <location>
        <begin position="245"/>
        <end position="256"/>
    </location>
</feature>
<proteinExistence type="predicted"/>
<feature type="region of interest" description="Disordered" evidence="1">
    <location>
        <begin position="1"/>
        <end position="86"/>
    </location>
</feature>
<sequence>MPSSTRSNKETQLLFSSDPASLERSIRKGIRSSSIDNNTCSSLDFRQSPSNNTRFPPSTEDTLPSIHRPTSSIRFRSTPGHEGHMRNAADDDFWQVVKQEKLQEGDFEVEISMSFGGSHLCRSTLDFEHRSIDFNQNRSTGSLEHRSMTPTESTATCNAKENAVDRQPPAHIDRRVPLTYRVQMPKIDVAHLNALRPQPKLSDNLPEAIKTPSDDAADPMEADRVPMGRTLRKRKEKVAKHLKRGANEKERESFQK</sequence>
<feature type="region of interest" description="Disordered" evidence="1">
    <location>
        <begin position="198"/>
        <end position="256"/>
    </location>
</feature>
<gene>
    <name evidence="2" type="ORF">F2Q69_00013120</name>
</gene>
<feature type="compositionally biased region" description="Basic residues" evidence="1">
    <location>
        <begin position="230"/>
        <end position="244"/>
    </location>
</feature>
<dbReference type="Proteomes" id="UP000712600">
    <property type="component" value="Unassembled WGS sequence"/>
</dbReference>
<name>A0A8S9R4A4_BRACR</name>
<reference evidence="2" key="1">
    <citation type="submission" date="2019-12" db="EMBL/GenBank/DDBJ databases">
        <title>Genome sequencing and annotation of Brassica cretica.</title>
        <authorList>
            <person name="Studholme D.J."/>
            <person name="Sarris P."/>
        </authorList>
    </citation>
    <scope>NUCLEOTIDE SEQUENCE</scope>
    <source>
        <strain evidence="2">PFS-109/04</strain>
        <tissue evidence="2">Leaf</tissue>
    </source>
</reference>
<comment type="caution">
    <text evidence="2">The sequence shown here is derived from an EMBL/GenBank/DDBJ whole genome shotgun (WGS) entry which is preliminary data.</text>
</comment>
<protein>
    <submittedName>
        <fullName evidence="2">Uncharacterized protein</fullName>
    </submittedName>
</protein>